<keyword evidence="6" id="KW-0677">Repeat</keyword>
<feature type="region of interest" description="Disordered" evidence="9">
    <location>
        <begin position="123"/>
        <end position="177"/>
    </location>
</feature>
<evidence type="ECO:0000256" key="8">
    <source>
        <dbReference type="ARBA" id="ARBA00023136"/>
    </source>
</evidence>
<dbReference type="STRING" id="151549.A0A4C1Y210"/>
<proteinExistence type="predicted"/>
<name>A0A4C1Y210_EUMVA</name>
<dbReference type="SMART" id="SM00390">
    <property type="entry name" value="GoLoco"/>
    <property type="match status" value="2"/>
</dbReference>
<evidence type="ECO:0000256" key="9">
    <source>
        <dbReference type="SAM" id="MobiDB-lite"/>
    </source>
</evidence>
<protein>
    <submittedName>
        <fullName evidence="10">G-protein-signaling modulator 2</fullName>
    </submittedName>
</protein>
<evidence type="ECO:0000256" key="1">
    <source>
        <dbReference type="ARBA" id="ARBA00004370"/>
    </source>
</evidence>
<comment type="subcellular location">
    <subcellularLocation>
        <location evidence="2">Cytoplasm</location>
    </subcellularLocation>
    <subcellularLocation>
        <location evidence="1">Membrane</location>
    </subcellularLocation>
</comment>
<keyword evidence="5" id="KW-0597">Phosphoprotein</keyword>
<dbReference type="InterPro" id="IPR052386">
    <property type="entry name" value="GPSM"/>
</dbReference>
<dbReference type="EMBL" id="BGZK01001011">
    <property type="protein sequence ID" value="GBP68435.1"/>
    <property type="molecule type" value="Genomic_DNA"/>
</dbReference>
<evidence type="ECO:0000256" key="5">
    <source>
        <dbReference type="ARBA" id="ARBA00022553"/>
    </source>
</evidence>
<sequence>MFDIFTTVDLSIYGFNFNRIGARVPEREGLDRQTVRRPDGWIDVQQSDPTKVPFFLLSSNETTLETISDFQTDSRTDSQTAMIEVVPKETKGSSLPGPRGAHQTTSATLEDDFLDMIARVQGSRFEEQRSDPPPRQSTSKTLPDEDFFSMLMRVQAGRMDDQRATIPIKGNRQNNKK</sequence>
<keyword evidence="7" id="KW-0802">TPR repeat</keyword>
<keyword evidence="11" id="KW-1185">Reference proteome</keyword>
<keyword evidence="3" id="KW-1003">Cell membrane</keyword>
<accession>A0A4C1Y210</accession>
<evidence type="ECO:0000256" key="2">
    <source>
        <dbReference type="ARBA" id="ARBA00004496"/>
    </source>
</evidence>
<keyword evidence="4" id="KW-0963">Cytoplasm</keyword>
<gene>
    <name evidence="10" type="primary">GPSM2</name>
    <name evidence="10" type="ORF">EVAR_56697_1</name>
</gene>
<dbReference type="AlphaFoldDB" id="A0A4C1Y210"/>
<dbReference type="GO" id="GO:0005092">
    <property type="term" value="F:GDP-dissociation inhibitor activity"/>
    <property type="evidence" value="ECO:0007669"/>
    <property type="project" value="TreeGrafter"/>
</dbReference>
<dbReference type="InterPro" id="IPR011990">
    <property type="entry name" value="TPR-like_helical_dom_sf"/>
</dbReference>
<dbReference type="GO" id="GO:0001965">
    <property type="term" value="F:G-protein alpha-subunit binding"/>
    <property type="evidence" value="ECO:0007669"/>
    <property type="project" value="TreeGrafter"/>
</dbReference>
<keyword evidence="8" id="KW-0472">Membrane</keyword>
<evidence type="ECO:0000256" key="7">
    <source>
        <dbReference type="ARBA" id="ARBA00022803"/>
    </source>
</evidence>
<dbReference type="PROSITE" id="PS50877">
    <property type="entry name" value="GOLOCO"/>
    <property type="match status" value="2"/>
</dbReference>
<dbReference type="Proteomes" id="UP000299102">
    <property type="component" value="Unassembled WGS sequence"/>
</dbReference>
<evidence type="ECO:0000313" key="10">
    <source>
        <dbReference type="EMBL" id="GBP68435.1"/>
    </source>
</evidence>
<dbReference type="PANTHER" id="PTHR45954">
    <property type="entry name" value="LD33695P"/>
    <property type="match status" value="1"/>
</dbReference>
<dbReference type="InterPro" id="IPR003109">
    <property type="entry name" value="GoLoco_motif"/>
</dbReference>
<evidence type="ECO:0000256" key="6">
    <source>
        <dbReference type="ARBA" id="ARBA00022737"/>
    </source>
</evidence>
<reference evidence="10 11" key="1">
    <citation type="journal article" date="2019" name="Commun. Biol.">
        <title>The bagworm genome reveals a unique fibroin gene that provides high tensile strength.</title>
        <authorList>
            <person name="Kono N."/>
            <person name="Nakamura H."/>
            <person name="Ohtoshi R."/>
            <person name="Tomita M."/>
            <person name="Numata K."/>
            <person name="Arakawa K."/>
        </authorList>
    </citation>
    <scope>NUCLEOTIDE SEQUENCE [LARGE SCALE GENOMIC DNA]</scope>
</reference>
<organism evidence="10 11">
    <name type="scientific">Eumeta variegata</name>
    <name type="common">Bagworm moth</name>
    <name type="synonym">Eumeta japonica</name>
    <dbReference type="NCBI Taxonomy" id="151549"/>
    <lineage>
        <taxon>Eukaryota</taxon>
        <taxon>Metazoa</taxon>
        <taxon>Ecdysozoa</taxon>
        <taxon>Arthropoda</taxon>
        <taxon>Hexapoda</taxon>
        <taxon>Insecta</taxon>
        <taxon>Pterygota</taxon>
        <taxon>Neoptera</taxon>
        <taxon>Endopterygota</taxon>
        <taxon>Lepidoptera</taxon>
        <taxon>Glossata</taxon>
        <taxon>Ditrysia</taxon>
        <taxon>Tineoidea</taxon>
        <taxon>Psychidae</taxon>
        <taxon>Oiketicinae</taxon>
        <taxon>Eumeta</taxon>
    </lineage>
</organism>
<evidence type="ECO:0000256" key="4">
    <source>
        <dbReference type="ARBA" id="ARBA00022490"/>
    </source>
</evidence>
<dbReference type="GO" id="GO:0016020">
    <property type="term" value="C:membrane"/>
    <property type="evidence" value="ECO:0007669"/>
    <property type="project" value="UniProtKB-SubCell"/>
</dbReference>
<evidence type="ECO:0000313" key="11">
    <source>
        <dbReference type="Proteomes" id="UP000299102"/>
    </source>
</evidence>
<dbReference type="GO" id="GO:0000132">
    <property type="term" value="P:establishment of mitotic spindle orientation"/>
    <property type="evidence" value="ECO:0007669"/>
    <property type="project" value="TreeGrafter"/>
</dbReference>
<evidence type="ECO:0000256" key="3">
    <source>
        <dbReference type="ARBA" id="ARBA00022475"/>
    </source>
</evidence>
<dbReference type="Pfam" id="PF02188">
    <property type="entry name" value="GoLoco"/>
    <property type="match status" value="2"/>
</dbReference>
<dbReference type="PANTHER" id="PTHR45954:SF1">
    <property type="entry name" value="LD33695P"/>
    <property type="match status" value="1"/>
</dbReference>
<comment type="caution">
    <text evidence="10">The sequence shown here is derived from an EMBL/GenBank/DDBJ whole genome shotgun (WGS) entry which is preliminary data.</text>
</comment>
<dbReference type="OrthoDB" id="286233at2759"/>
<dbReference type="Gene3D" id="1.25.40.10">
    <property type="entry name" value="Tetratricopeptide repeat domain"/>
    <property type="match status" value="1"/>
</dbReference>
<dbReference type="GO" id="GO:0005938">
    <property type="term" value="C:cell cortex"/>
    <property type="evidence" value="ECO:0007669"/>
    <property type="project" value="TreeGrafter"/>
</dbReference>